<dbReference type="Proteomes" id="UP000235388">
    <property type="component" value="Unassembled WGS sequence"/>
</dbReference>
<evidence type="ECO:0000313" key="3">
    <source>
        <dbReference type="Proteomes" id="UP000235388"/>
    </source>
</evidence>
<protein>
    <submittedName>
        <fullName evidence="2">Uncharacterized protein</fullName>
    </submittedName>
</protein>
<comment type="caution">
    <text evidence="2">The sequence shown here is derived from an EMBL/GenBank/DDBJ whole genome shotgun (WGS) entry which is preliminary data.</text>
</comment>
<dbReference type="AlphaFoldDB" id="A0A2N5VVZ6"/>
<name>A0A2N5VVZ6_9BASI</name>
<feature type="compositionally biased region" description="Polar residues" evidence="1">
    <location>
        <begin position="79"/>
        <end position="92"/>
    </location>
</feature>
<accession>A0A2N5VVZ6</accession>
<feature type="region of interest" description="Disordered" evidence="1">
    <location>
        <begin position="133"/>
        <end position="154"/>
    </location>
</feature>
<gene>
    <name evidence="2" type="ORF">PCANC_06484</name>
</gene>
<dbReference type="EMBL" id="PGCJ01000050">
    <property type="protein sequence ID" value="PLW54159.1"/>
    <property type="molecule type" value="Genomic_DNA"/>
</dbReference>
<evidence type="ECO:0000313" key="2">
    <source>
        <dbReference type="EMBL" id="PLW54159.1"/>
    </source>
</evidence>
<keyword evidence="3" id="KW-1185">Reference proteome</keyword>
<organism evidence="2 3">
    <name type="scientific">Puccinia coronata f. sp. avenae</name>
    <dbReference type="NCBI Taxonomy" id="200324"/>
    <lineage>
        <taxon>Eukaryota</taxon>
        <taxon>Fungi</taxon>
        <taxon>Dikarya</taxon>
        <taxon>Basidiomycota</taxon>
        <taxon>Pucciniomycotina</taxon>
        <taxon>Pucciniomycetes</taxon>
        <taxon>Pucciniales</taxon>
        <taxon>Pucciniaceae</taxon>
        <taxon>Puccinia</taxon>
    </lineage>
</organism>
<feature type="region of interest" description="Disordered" evidence="1">
    <location>
        <begin position="1"/>
        <end position="92"/>
    </location>
</feature>
<proteinExistence type="predicted"/>
<evidence type="ECO:0000256" key="1">
    <source>
        <dbReference type="SAM" id="MobiDB-lite"/>
    </source>
</evidence>
<reference evidence="2 3" key="1">
    <citation type="submission" date="2017-11" db="EMBL/GenBank/DDBJ databases">
        <title>De novo assembly and phasing of dikaryotic genomes from two isolates of Puccinia coronata f. sp. avenae, the causal agent of oat crown rust.</title>
        <authorList>
            <person name="Miller M.E."/>
            <person name="Zhang Y."/>
            <person name="Omidvar V."/>
            <person name="Sperschneider J."/>
            <person name="Schwessinger B."/>
            <person name="Raley C."/>
            <person name="Palmer J.M."/>
            <person name="Garnica D."/>
            <person name="Upadhyaya N."/>
            <person name="Rathjen J."/>
            <person name="Taylor J.M."/>
            <person name="Park R.F."/>
            <person name="Dodds P.N."/>
            <person name="Hirsch C.D."/>
            <person name="Kianian S.F."/>
            <person name="Figueroa M."/>
        </authorList>
    </citation>
    <scope>NUCLEOTIDE SEQUENCE [LARGE SCALE GENOMIC DNA]</scope>
    <source>
        <strain evidence="2">12NC29</strain>
    </source>
</reference>
<feature type="compositionally biased region" description="Pro residues" evidence="1">
    <location>
        <begin position="17"/>
        <end position="30"/>
    </location>
</feature>
<feature type="compositionally biased region" description="Polar residues" evidence="1">
    <location>
        <begin position="139"/>
        <end position="154"/>
    </location>
</feature>
<sequence length="154" mass="17210">MPNPQQPQFFHFVGAMYPPPGLPFPTPPYPQQQNVTPPYQHPSYGPDPHFQQLPYAPPPSHQTQQTLRPAENWHPPPFSNQKTSHWLAQSSNRSTMSGGALARMANIDVENVSELLSGMDFHSMSAGIDDQLRDLEPQYQAQGNYASTQTEGTQ</sequence>